<reference evidence="1 2" key="1">
    <citation type="journal article" date="2015" name="Nat. Commun.">
        <title>Lucilia cuprina genome unlocks parasitic fly biology to underpin future interventions.</title>
        <authorList>
            <person name="Anstead C.A."/>
            <person name="Korhonen P.K."/>
            <person name="Young N.D."/>
            <person name="Hall R.S."/>
            <person name="Jex A.R."/>
            <person name="Murali S.C."/>
            <person name="Hughes D.S."/>
            <person name="Lee S.F."/>
            <person name="Perry T."/>
            <person name="Stroehlein A.J."/>
            <person name="Ansell B.R."/>
            <person name="Breugelmans B."/>
            <person name="Hofmann A."/>
            <person name="Qu J."/>
            <person name="Dugan S."/>
            <person name="Lee S.L."/>
            <person name="Chao H."/>
            <person name="Dinh H."/>
            <person name="Han Y."/>
            <person name="Doddapaneni H.V."/>
            <person name="Worley K.C."/>
            <person name="Muzny D.M."/>
            <person name="Ioannidis P."/>
            <person name="Waterhouse R.M."/>
            <person name="Zdobnov E.M."/>
            <person name="James P.J."/>
            <person name="Bagnall N.H."/>
            <person name="Kotze A.C."/>
            <person name="Gibbs R.A."/>
            <person name="Richards S."/>
            <person name="Batterham P."/>
            <person name="Gasser R.B."/>
        </authorList>
    </citation>
    <scope>NUCLEOTIDE SEQUENCE [LARGE SCALE GENOMIC DNA]</scope>
    <source>
        <strain evidence="1 2">LS</strain>
        <tissue evidence="1">Full body</tissue>
    </source>
</reference>
<dbReference type="AlphaFoldDB" id="A0A0L0C4Q3"/>
<accession>A0A0L0C4Q3</accession>
<keyword evidence="2" id="KW-1185">Reference proteome</keyword>
<name>A0A0L0C4Q3_LUCCU</name>
<dbReference type="Proteomes" id="UP000037069">
    <property type="component" value="Unassembled WGS sequence"/>
</dbReference>
<dbReference type="EMBL" id="JRES01000918">
    <property type="protein sequence ID" value="KNC27265.1"/>
    <property type="molecule type" value="Genomic_DNA"/>
</dbReference>
<protein>
    <submittedName>
        <fullName evidence="1">Uncharacterized protein</fullName>
    </submittedName>
</protein>
<organism evidence="1 2">
    <name type="scientific">Lucilia cuprina</name>
    <name type="common">Green bottle fly</name>
    <name type="synonym">Australian sheep blowfly</name>
    <dbReference type="NCBI Taxonomy" id="7375"/>
    <lineage>
        <taxon>Eukaryota</taxon>
        <taxon>Metazoa</taxon>
        <taxon>Ecdysozoa</taxon>
        <taxon>Arthropoda</taxon>
        <taxon>Hexapoda</taxon>
        <taxon>Insecta</taxon>
        <taxon>Pterygota</taxon>
        <taxon>Neoptera</taxon>
        <taxon>Endopterygota</taxon>
        <taxon>Diptera</taxon>
        <taxon>Brachycera</taxon>
        <taxon>Muscomorpha</taxon>
        <taxon>Oestroidea</taxon>
        <taxon>Calliphoridae</taxon>
        <taxon>Luciliinae</taxon>
        <taxon>Lucilia</taxon>
    </lineage>
</organism>
<proteinExistence type="predicted"/>
<evidence type="ECO:0000313" key="2">
    <source>
        <dbReference type="Proteomes" id="UP000037069"/>
    </source>
</evidence>
<evidence type="ECO:0000313" key="1">
    <source>
        <dbReference type="EMBL" id="KNC27265.1"/>
    </source>
</evidence>
<sequence length="163" mass="18671">MIGVLCVCAKDTEKVGHSVRHTVSQFSYLSVRQDNLMKHGTRKTKHIVRNLKLCMGNTKIHLAYNGRPSDRGHGTSHMSMLTTNYQLDLNKSLIITVYYYDYYYCGECGDVACYQQQPLHSNHNHHAPKKPSYLIVLGTVLCTHRKRHTDKDNNSTQLSTDIF</sequence>
<comment type="caution">
    <text evidence="1">The sequence shown here is derived from an EMBL/GenBank/DDBJ whole genome shotgun (WGS) entry which is preliminary data.</text>
</comment>
<gene>
    <name evidence="1" type="ORF">FF38_02905</name>
</gene>